<evidence type="ECO:0000313" key="4">
    <source>
        <dbReference type="Proteomes" id="UP000015001"/>
    </source>
</evidence>
<dbReference type="InterPro" id="IPR051677">
    <property type="entry name" value="AfsR-DnrI-RedD_regulator"/>
</dbReference>
<organism evidence="3 4">
    <name type="scientific">Streptomyces afghaniensis 772</name>
    <dbReference type="NCBI Taxonomy" id="1283301"/>
    <lineage>
        <taxon>Bacteria</taxon>
        <taxon>Bacillati</taxon>
        <taxon>Actinomycetota</taxon>
        <taxon>Actinomycetes</taxon>
        <taxon>Kitasatosporales</taxon>
        <taxon>Streptomycetaceae</taxon>
        <taxon>Streptomyces</taxon>
    </lineage>
</organism>
<dbReference type="EMBL" id="AOPY01001519">
    <property type="protein sequence ID" value="EPJ37189.1"/>
    <property type="molecule type" value="Genomic_DNA"/>
</dbReference>
<name>S4NFK3_9ACTN</name>
<evidence type="ECO:0000256" key="1">
    <source>
        <dbReference type="ARBA" id="ARBA00023012"/>
    </source>
</evidence>
<keyword evidence="4" id="KW-1185">Reference proteome</keyword>
<dbReference type="Proteomes" id="UP000015001">
    <property type="component" value="Unassembled WGS sequence"/>
</dbReference>
<dbReference type="Pfam" id="PF03704">
    <property type="entry name" value="BTAD"/>
    <property type="match status" value="1"/>
</dbReference>
<evidence type="ECO:0000313" key="3">
    <source>
        <dbReference type="EMBL" id="EPJ37189.1"/>
    </source>
</evidence>
<dbReference type="PANTHER" id="PTHR35807">
    <property type="entry name" value="TRANSCRIPTIONAL REGULATOR REDD-RELATED"/>
    <property type="match status" value="1"/>
</dbReference>
<sequence>MWPDVSEEHALGSLRTALWRLHRDRAPVVESRGDVLTLADDVTVDVHAFTRTAMLVVNTPDAFGDDLPLELLSFDDLLPGWDEEWVLSQRERLRQLRMHALESLSALLADRGRHCLALEAALSCVAMAPLRESAHRAVTAVYLAENNVVEAFRHYEAFSRLIRDELGMEPSANFRSMLPSGHQR</sequence>
<dbReference type="SMART" id="SM01043">
    <property type="entry name" value="BTAD"/>
    <property type="match status" value="1"/>
</dbReference>
<accession>S4NFK3</accession>
<evidence type="ECO:0000259" key="2">
    <source>
        <dbReference type="SMART" id="SM01043"/>
    </source>
</evidence>
<protein>
    <submittedName>
        <fullName evidence="3">Putative Regulator protein</fullName>
    </submittedName>
</protein>
<dbReference type="GO" id="GO:0000160">
    <property type="term" value="P:phosphorelay signal transduction system"/>
    <property type="evidence" value="ECO:0007669"/>
    <property type="project" value="UniProtKB-KW"/>
</dbReference>
<gene>
    <name evidence="3" type="ORF">STAFG_5796</name>
</gene>
<dbReference type="InterPro" id="IPR011990">
    <property type="entry name" value="TPR-like_helical_dom_sf"/>
</dbReference>
<proteinExistence type="predicted"/>
<comment type="caution">
    <text evidence="3">The sequence shown here is derived from an EMBL/GenBank/DDBJ whole genome shotgun (WGS) entry which is preliminary data.</text>
</comment>
<feature type="domain" description="Bacterial transcriptional activator" evidence="2">
    <location>
        <begin position="44"/>
        <end position="178"/>
    </location>
</feature>
<keyword evidence="1" id="KW-0902">Two-component regulatory system</keyword>
<dbReference type="Gene3D" id="1.25.40.10">
    <property type="entry name" value="Tetratricopeptide repeat domain"/>
    <property type="match status" value="1"/>
</dbReference>
<dbReference type="AlphaFoldDB" id="S4NFK3"/>
<dbReference type="SUPFAM" id="SSF48452">
    <property type="entry name" value="TPR-like"/>
    <property type="match status" value="1"/>
</dbReference>
<reference evidence="3 4" key="1">
    <citation type="submission" date="2013-02" db="EMBL/GenBank/DDBJ databases">
        <title>Draft Genome Sequence of Streptomyces afghaniensis, Which Produces Compounds of the Julimycin B-Complex.</title>
        <authorList>
            <person name="Gruening B.A."/>
            <person name="Praeg A."/>
            <person name="Erxleben A."/>
            <person name="Guenther S."/>
            <person name="Fiedler H.-P."/>
            <person name="Goodfellow M."/>
            <person name="Mueller M."/>
        </authorList>
    </citation>
    <scope>NUCLEOTIDE SEQUENCE [LARGE SCALE GENOMIC DNA]</scope>
    <source>
        <strain evidence="3 4">772</strain>
    </source>
</reference>
<dbReference type="InterPro" id="IPR005158">
    <property type="entry name" value="BTAD"/>
</dbReference>
<dbReference type="HOGENOM" id="CLU_004665_3_0_11"/>